<comment type="caution">
    <text evidence="1">The sequence shown here is derived from an EMBL/GenBank/DDBJ whole genome shotgun (WGS) entry which is preliminary data.</text>
</comment>
<dbReference type="Proteomes" id="UP001586593">
    <property type="component" value="Unassembled WGS sequence"/>
</dbReference>
<reference evidence="1 2" key="1">
    <citation type="journal article" date="2024" name="Commun. Biol.">
        <title>Comparative genomic analysis of thermophilic fungi reveals convergent evolutionary adaptations and gene losses.</title>
        <authorList>
            <person name="Steindorff A.S."/>
            <person name="Aguilar-Pontes M.V."/>
            <person name="Robinson A.J."/>
            <person name="Andreopoulos B."/>
            <person name="LaButti K."/>
            <person name="Kuo A."/>
            <person name="Mondo S."/>
            <person name="Riley R."/>
            <person name="Otillar R."/>
            <person name="Haridas S."/>
            <person name="Lipzen A."/>
            <person name="Grimwood J."/>
            <person name="Schmutz J."/>
            <person name="Clum A."/>
            <person name="Reid I.D."/>
            <person name="Moisan M.C."/>
            <person name="Butler G."/>
            <person name="Nguyen T.T.M."/>
            <person name="Dewar K."/>
            <person name="Conant G."/>
            <person name="Drula E."/>
            <person name="Henrissat B."/>
            <person name="Hansel C."/>
            <person name="Singer S."/>
            <person name="Hutchinson M.I."/>
            <person name="de Vries R.P."/>
            <person name="Natvig D.O."/>
            <person name="Powell A.J."/>
            <person name="Tsang A."/>
            <person name="Grigoriev I.V."/>
        </authorList>
    </citation>
    <scope>NUCLEOTIDE SEQUENCE [LARGE SCALE GENOMIC DNA]</scope>
    <source>
        <strain evidence="1 2">ATCC 24622</strain>
    </source>
</reference>
<evidence type="ECO:0000313" key="2">
    <source>
        <dbReference type="Proteomes" id="UP001586593"/>
    </source>
</evidence>
<sequence>MEDSSGCCGSQLGPVMTVASPSGPGIMTNETKQGADPSVRFGSSLPCWEERCVIPLQAMEQGVVIWACAVDSDARVPSREFSSLLLLAS</sequence>
<accession>A0ABR3V7I0</accession>
<keyword evidence="2" id="KW-1185">Reference proteome</keyword>
<name>A0ABR3V7I0_9PEZI</name>
<proteinExistence type="predicted"/>
<gene>
    <name evidence="1" type="ORF">VTK73DRAFT_4578</name>
</gene>
<dbReference type="EMBL" id="JAZHXJ010002595">
    <property type="protein sequence ID" value="KAL1837710.1"/>
    <property type="molecule type" value="Genomic_DNA"/>
</dbReference>
<evidence type="ECO:0000313" key="1">
    <source>
        <dbReference type="EMBL" id="KAL1837710.1"/>
    </source>
</evidence>
<organism evidence="1 2">
    <name type="scientific">Phialemonium thermophilum</name>
    <dbReference type="NCBI Taxonomy" id="223376"/>
    <lineage>
        <taxon>Eukaryota</taxon>
        <taxon>Fungi</taxon>
        <taxon>Dikarya</taxon>
        <taxon>Ascomycota</taxon>
        <taxon>Pezizomycotina</taxon>
        <taxon>Sordariomycetes</taxon>
        <taxon>Sordariomycetidae</taxon>
        <taxon>Cephalothecales</taxon>
        <taxon>Cephalothecaceae</taxon>
        <taxon>Phialemonium</taxon>
    </lineage>
</organism>
<protein>
    <submittedName>
        <fullName evidence="1">Uncharacterized protein</fullName>
    </submittedName>
</protein>